<accession>A0A2Z6AZX6</accession>
<evidence type="ECO:0000313" key="5">
    <source>
        <dbReference type="Proteomes" id="UP000269883"/>
    </source>
</evidence>
<dbReference type="KEGG" id="dfl:DFE_2083"/>
<dbReference type="PANTHER" id="PTHR30217">
    <property type="entry name" value="PEPTIDASE U32 FAMILY"/>
    <property type="match status" value="1"/>
</dbReference>
<keyword evidence="1" id="KW-0645">Protease</keyword>
<dbReference type="Proteomes" id="UP000269883">
    <property type="component" value="Chromosome"/>
</dbReference>
<proteinExistence type="inferred from homology"/>
<dbReference type="AlphaFoldDB" id="A0A2Z6AZX6"/>
<dbReference type="RefSeq" id="WP_126379224.1">
    <property type="nucleotide sequence ID" value="NZ_AP017378.1"/>
</dbReference>
<reference evidence="4 5" key="1">
    <citation type="journal article" date="2018" name="Sci. Adv.">
        <title>Multi-heme cytochromes provide a pathway for survival in energy-limited environments.</title>
        <authorList>
            <person name="Deng X."/>
            <person name="Dohmae N."/>
            <person name="Nealson K.H."/>
            <person name="Hashimoto K."/>
            <person name="Okamoto A."/>
        </authorList>
    </citation>
    <scope>NUCLEOTIDE SEQUENCE [LARGE SCALE GENOMIC DNA]</scope>
    <source>
        <strain evidence="4 5">IS5</strain>
    </source>
</reference>
<dbReference type="GO" id="GO:0008233">
    <property type="term" value="F:peptidase activity"/>
    <property type="evidence" value="ECO:0007669"/>
    <property type="project" value="UniProtKB-KW"/>
</dbReference>
<evidence type="ECO:0000256" key="1">
    <source>
        <dbReference type="ARBA" id="ARBA00022670"/>
    </source>
</evidence>
<dbReference type="PANTHER" id="PTHR30217:SF6">
    <property type="entry name" value="TRNA HYDROXYLATION PROTEIN P"/>
    <property type="match status" value="1"/>
</dbReference>
<dbReference type="InterPro" id="IPR051454">
    <property type="entry name" value="RNA/ubiquinone_mod_enzymes"/>
</dbReference>
<dbReference type="EMBL" id="AP017378">
    <property type="protein sequence ID" value="BBD08809.1"/>
    <property type="molecule type" value="Genomic_DNA"/>
</dbReference>
<keyword evidence="2" id="KW-0378">Hydrolase</keyword>
<evidence type="ECO:0000313" key="4">
    <source>
        <dbReference type="EMBL" id="BBD08809.1"/>
    </source>
</evidence>
<name>A0A2Z6AZX6_9BACT</name>
<comment type="similarity">
    <text evidence="3">Belongs to the peptidase U32 family.</text>
</comment>
<protein>
    <submittedName>
        <fullName evidence="4">Peptidase U32</fullName>
    </submittedName>
</protein>
<dbReference type="GO" id="GO:0006508">
    <property type="term" value="P:proteolysis"/>
    <property type="evidence" value="ECO:0007669"/>
    <property type="project" value="UniProtKB-KW"/>
</dbReference>
<evidence type="ECO:0000256" key="3">
    <source>
        <dbReference type="ARBA" id="ARBA00038374"/>
    </source>
</evidence>
<evidence type="ECO:0000256" key="2">
    <source>
        <dbReference type="ARBA" id="ARBA00022801"/>
    </source>
</evidence>
<dbReference type="Pfam" id="PF01136">
    <property type="entry name" value="Peptidase_U32"/>
    <property type="match status" value="1"/>
</dbReference>
<keyword evidence="5" id="KW-1185">Reference proteome</keyword>
<sequence>MNISLPELLAPAGNREKLTTALTYGADAVYLGGPALNLRAPSAGFSWDELAEGLRLTHEAGARAYVCMNALPRQEQMPAVRDALERLSEFHGNQAPDGLIIADPGVLALARRILPEMPLHLSTQANTANAESAAFWQEMGVSRVNLARELSLRSMGAIARQCPDLELEAFVHGAQCMAISGRCMLSAHMNGRSANQGLCTHPCRFQYKTTAVRLEESTRQGQDTWEAVEEDGHTSIFAPEDLCLIKYVPWFMRTGLAALKIEGRMKSGGYLVHAVDAYATAMADFRAGIFRPGLYLDELMNTASRPLGTGFFLPGRKALYGQAEAPRPILARVLARRADNAWEVAVRHRWNVDRPITVLKPGLKRPIIAAGDYALEKLDGEQVDVIHSGMTIVLRCESKDILENLYLRA</sequence>
<gene>
    <name evidence="4" type="ORF">DFE_2083</name>
</gene>
<dbReference type="InterPro" id="IPR001539">
    <property type="entry name" value="Peptidase_U32"/>
</dbReference>
<dbReference type="OrthoDB" id="9807498at2"/>
<organism evidence="4 5">
    <name type="scientific">Desulfovibrio ferrophilus</name>
    <dbReference type="NCBI Taxonomy" id="241368"/>
    <lineage>
        <taxon>Bacteria</taxon>
        <taxon>Pseudomonadati</taxon>
        <taxon>Thermodesulfobacteriota</taxon>
        <taxon>Desulfovibrionia</taxon>
        <taxon>Desulfovibrionales</taxon>
        <taxon>Desulfovibrionaceae</taxon>
        <taxon>Desulfovibrio</taxon>
    </lineage>
</organism>